<evidence type="ECO:0000256" key="2">
    <source>
        <dbReference type="SAM" id="MobiDB-lite"/>
    </source>
</evidence>
<comment type="caution">
    <text evidence="3">The sequence shown here is derived from an EMBL/GenBank/DDBJ whole genome shotgun (WGS) entry which is preliminary data.</text>
</comment>
<dbReference type="EMBL" id="BDQF01000337">
    <property type="protein sequence ID" value="GAW84464.1"/>
    <property type="molecule type" value="Genomic_DNA"/>
</dbReference>
<feature type="region of interest" description="Disordered" evidence="2">
    <location>
        <begin position="332"/>
        <end position="363"/>
    </location>
</feature>
<keyword evidence="4" id="KW-1185">Reference proteome</keyword>
<accession>A0A1Y1JXD2</accession>
<sequence>MTYITISTNGGSLQSKFDEFAEKYYNYLDDIQEKINNLEKKRDVNICNACEQINEYTKKIIDDLKESYTEEYALFDLYNEDNIKRFIERCSNKHNCDRNTEPHDEGIIETKPGKIFLQDKNERHSNVEESVQQSKVSQTADQVYPITNPNVSKNEGSKFIPKQHSSEPVSADSSTQSVYILDHLTGTQFHNKANSEPSELNVTKQTDVDSELEKNILDHNTIKNNLADSQNTDGNSAITQDPVVQNGDTDISDDISVVDTQFVPSVILHNGESVHQTTNSLDTNDIEPSQSDVDRISAMHSESDDAIVGRNISKDVTSNDKGNSLLSHVHEDAHEKVTRAQDVNRKSDDEEVSGGGLDDNDVVSGQDAGIKGTEELVALNVPHKNISAHGDNLNVNSTDPGIITVSKTLGSITNFSILPGKTKNNSVNCHLKYPADKSLPYYADTSFRF</sequence>
<evidence type="ECO:0000256" key="1">
    <source>
        <dbReference type="SAM" id="Coils"/>
    </source>
</evidence>
<feature type="region of interest" description="Disordered" evidence="2">
    <location>
        <begin position="149"/>
        <end position="174"/>
    </location>
</feature>
<evidence type="ECO:0000313" key="4">
    <source>
        <dbReference type="Proteomes" id="UP000195521"/>
    </source>
</evidence>
<name>A0A1Y1JXD2_PLAGO</name>
<feature type="compositionally biased region" description="Basic and acidic residues" evidence="2">
    <location>
        <begin position="332"/>
        <end position="348"/>
    </location>
</feature>
<dbReference type="AlphaFoldDB" id="A0A1Y1JXD2"/>
<dbReference type="GeneID" id="39745272"/>
<protein>
    <recommendedName>
        <fullName evidence="5">Variable surface protein</fullName>
    </recommendedName>
</protein>
<organism evidence="3 4">
    <name type="scientific">Plasmodium gonderi</name>
    <dbReference type="NCBI Taxonomy" id="77519"/>
    <lineage>
        <taxon>Eukaryota</taxon>
        <taxon>Sar</taxon>
        <taxon>Alveolata</taxon>
        <taxon>Apicomplexa</taxon>
        <taxon>Aconoidasida</taxon>
        <taxon>Haemosporida</taxon>
        <taxon>Plasmodiidae</taxon>
        <taxon>Plasmodium</taxon>
        <taxon>Plasmodium (Plasmodium)</taxon>
    </lineage>
</organism>
<reference evidence="4" key="1">
    <citation type="submission" date="2017-04" db="EMBL/GenBank/DDBJ databases">
        <title>Plasmodium gonderi genome.</title>
        <authorList>
            <person name="Arisue N."/>
            <person name="Honma H."/>
            <person name="Kawai S."/>
            <person name="Tougan T."/>
            <person name="Tanabe K."/>
            <person name="Horii T."/>
        </authorList>
    </citation>
    <scope>NUCLEOTIDE SEQUENCE [LARGE SCALE GENOMIC DNA]</scope>
    <source>
        <strain evidence="4">ATCC 30045</strain>
    </source>
</reference>
<evidence type="ECO:0008006" key="5">
    <source>
        <dbReference type="Google" id="ProtNLM"/>
    </source>
</evidence>
<dbReference type="Proteomes" id="UP000195521">
    <property type="component" value="Unassembled WGS sequence"/>
</dbReference>
<feature type="compositionally biased region" description="Polar residues" evidence="2">
    <location>
        <begin position="225"/>
        <end position="247"/>
    </location>
</feature>
<dbReference type="OMA" id="CREIRND"/>
<gene>
    <name evidence="3" type="ORF">PGO_003115</name>
</gene>
<keyword evidence="1" id="KW-0175">Coiled coil</keyword>
<feature type="coiled-coil region" evidence="1">
    <location>
        <begin position="21"/>
        <end position="48"/>
    </location>
</feature>
<evidence type="ECO:0000313" key="3">
    <source>
        <dbReference type="EMBL" id="GAW84464.1"/>
    </source>
</evidence>
<proteinExistence type="predicted"/>
<feature type="region of interest" description="Disordered" evidence="2">
    <location>
        <begin position="225"/>
        <end position="250"/>
    </location>
</feature>
<dbReference type="RefSeq" id="XP_028547053.1">
    <property type="nucleotide sequence ID" value="XM_028691252.1"/>
</dbReference>